<dbReference type="NCBIfam" id="TIGR00567">
    <property type="entry name" value="3mg"/>
    <property type="match status" value="1"/>
</dbReference>
<evidence type="ECO:0000256" key="3">
    <source>
        <dbReference type="ARBA" id="ARBA00009232"/>
    </source>
</evidence>
<dbReference type="SUPFAM" id="SSF50486">
    <property type="entry name" value="FMT C-terminal domain-like"/>
    <property type="match status" value="1"/>
</dbReference>
<keyword evidence="11" id="KW-1185">Reference proteome</keyword>
<reference evidence="10" key="1">
    <citation type="submission" date="2023-05" db="EMBL/GenBank/DDBJ databases">
        <authorList>
            <person name="Stuckert A."/>
        </authorList>
    </citation>
    <scope>NUCLEOTIDE SEQUENCE</scope>
</reference>
<keyword evidence="5" id="KW-0227">DNA damage</keyword>
<evidence type="ECO:0000313" key="10">
    <source>
        <dbReference type="EMBL" id="CAI9587081.1"/>
    </source>
</evidence>
<protein>
    <recommendedName>
        <fullName evidence="4">DNA-3-methyladenine glycosylase II</fullName>
        <ecNumber evidence="4">3.2.2.21</ecNumber>
    </recommendedName>
    <alternativeName>
        <fullName evidence="8">3-methyladenine DNA glycosidase</fullName>
    </alternativeName>
</protein>
<dbReference type="Pfam" id="PF02245">
    <property type="entry name" value="Pur_DNA_glyco"/>
    <property type="match status" value="1"/>
</dbReference>
<accession>A0ABN9EQF8</accession>
<comment type="catalytic activity">
    <reaction evidence="1">
        <text>Hydrolysis of alkylated DNA, releasing 3-methyladenine, 3-methylguanine, 7-methylguanine and 7-methyladenine.</text>
        <dbReference type="EC" id="3.2.2.21"/>
    </reaction>
</comment>
<evidence type="ECO:0000256" key="7">
    <source>
        <dbReference type="ARBA" id="ARBA00023204"/>
    </source>
</evidence>
<dbReference type="PANTHER" id="PTHR10429:SF0">
    <property type="entry name" value="DNA-3-METHYLADENINE GLYCOSYLASE"/>
    <property type="match status" value="1"/>
</dbReference>
<dbReference type="EMBL" id="CATNWA010015813">
    <property type="protein sequence ID" value="CAI9587081.1"/>
    <property type="molecule type" value="Genomic_DNA"/>
</dbReference>
<sequence length="264" mass="30028">MAPKRKQTQTLKNQKIFKASEESTIPRQKDSDTSKYFLNEKIRLSSDFYEKPCIDLAKSFLGQILVRTLPDGSELRGRIVETESYLGGEDEASHSRGGKRTERNIAMYMKPGTIYYVYQIYGVYFCMNVSSKGDGAAVLLRSLEPIEGLNEMRSFRSNRRNALKPLKDKELCNGPSKLCQALDIDKSFDRRDLSSDLNAWLEEGSEVMEKDIVSCARIGIGYAGEWTHKALRFYIKGNQYVSVRDKTAEGGMEFVHTNVLEDNK</sequence>
<organism evidence="10 11">
    <name type="scientific">Staurois parvus</name>
    <dbReference type="NCBI Taxonomy" id="386267"/>
    <lineage>
        <taxon>Eukaryota</taxon>
        <taxon>Metazoa</taxon>
        <taxon>Chordata</taxon>
        <taxon>Craniata</taxon>
        <taxon>Vertebrata</taxon>
        <taxon>Euteleostomi</taxon>
        <taxon>Amphibia</taxon>
        <taxon>Batrachia</taxon>
        <taxon>Anura</taxon>
        <taxon>Neobatrachia</taxon>
        <taxon>Ranoidea</taxon>
        <taxon>Ranidae</taxon>
        <taxon>Staurois</taxon>
    </lineage>
</organism>
<comment type="caution">
    <text evidence="10">The sequence shown here is derived from an EMBL/GenBank/DDBJ whole genome shotgun (WGS) entry which is preliminary data.</text>
</comment>
<keyword evidence="7" id="KW-0234">DNA repair</keyword>
<dbReference type="InterPro" id="IPR036995">
    <property type="entry name" value="MPG_sf"/>
</dbReference>
<dbReference type="EC" id="3.2.2.21" evidence="4"/>
<dbReference type="HAMAP" id="MF_00527">
    <property type="entry name" value="3MGH"/>
    <property type="match status" value="1"/>
</dbReference>
<dbReference type="Gene3D" id="3.10.300.10">
    <property type="entry name" value="Methylpurine-DNA glycosylase (MPG)"/>
    <property type="match status" value="1"/>
</dbReference>
<keyword evidence="6" id="KW-0378">Hydrolase</keyword>
<name>A0ABN9EQF8_9NEOB</name>
<proteinExistence type="inferred from homology"/>
<evidence type="ECO:0000256" key="8">
    <source>
        <dbReference type="ARBA" id="ARBA00033426"/>
    </source>
</evidence>
<dbReference type="InterPro" id="IPR011034">
    <property type="entry name" value="Formyl_transferase-like_C_sf"/>
</dbReference>
<dbReference type="Proteomes" id="UP001162483">
    <property type="component" value="Unassembled WGS sequence"/>
</dbReference>
<evidence type="ECO:0000256" key="2">
    <source>
        <dbReference type="ARBA" id="ARBA00002421"/>
    </source>
</evidence>
<evidence type="ECO:0000256" key="6">
    <source>
        <dbReference type="ARBA" id="ARBA00022801"/>
    </source>
</evidence>
<gene>
    <name evidence="10" type="ORF">SPARVUS_LOCUS10509340</name>
</gene>
<comment type="function">
    <text evidence="2">Hydrolysis of the deoxyribose N-glycosidic bond to excise 3-methyladenine, and 7-methylguanine from the damaged DNA polymer formed by alkylation lesions.</text>
</comment>
<dbReference type="PANTHER" id="PTHR10429">
    <property type="entry name" value="DNA-3-METHYLADENINE GLYCOSYLASE"/>
    <property type="match status" value="1"/>
</dbReference>
<comment type="similarity">
    <text evidence="3">Belongs to the DNA glycosylase MPG family.</text>
</comment>
<evidence type="ECO:0000313" key="11">
    <source>
        <dbReference type="Proteomes" id="UP001162483"/>
    </source>
</evidence>
<evidence type="ECO:0000256" key="9">
    <source>
        <dbReference type="SAM" id="MobiDB-lite"/>
    </source>
</evidence>
<feature type="region of interest" description="Disordered" evidence="9">
    <location>
        <begin position="1"/>
        <end position="30"/>
    </location>
</feature>
<evidence type="ECO:0000256" key="1">
    <source>
        <dbReference type="ARBA" id="ARBA00000086"/>
    </source>
</evidence>
<evidence type="ECO:0000256" key="5">
    <source>
        <dbReference type="ARBA" id="ARBA00022763"/>
    </source>
</evidence>
<dbReference type="InterPro" id="IPR003180">
    <property type="entry name" value="MPG"/>
</dbReference>
<dbReference type="CDD" id="cd00540">
    <property type="entry name" value="AAG"/>
    <property type="match status" value="1"/>
</dbReference>
<evidence type="ECO:0000256" key="4">
    <source>
        <dbReference type="ARBA" id="ARBA00012000"/>
    </source>
</evidence>